<sequence>MTSDTGLIGRIRGAYEVLAREVAKFGTIGLLAFILDTTLYNYFVFGLPGGGDGPLHDIPLRAKILATAIATVFSWLGNRYWTFRHRRTAAVANEFLLFVWFNILGLGIAVACLGFSRYVLGLDSQLADNISANGVGLVLGTLFRFWAYRTYVFKGDALS</sequence>
<keyword evidence="3 6" id="KW-0812">Transmembrane</keyword>
<evidence type="ECO:0000313" key="8">
    <source>
        <dbReference type="EMBL" id="QDO90252.1"/>
    </source>
</evidence>
<dbReference type="KEGG" id="orz:FNH13_06535"/>
<dbReference type="InterPro" id="IPR007267">
    <property type="entry name" value="GtrA_DPMS_TM"/>
</dbReference>
<dbReference type="PANTHER" id="PTHR38459">
    <property type="entry name" value="PROPHAGE BACTOPRENOL-LINKED GLUCOSE TRANSLOCASE HOMOLOG"/>
    <property type="match status" value="1"/>
</dbReference>
<evidence type="ECO:0000259" key="7">
    <source>
        <dbReference type="Pfam" id="PF04138"/>
    </source>
</evidence>
<dbReference type="GO" id="GO:0000271">
    <property type="term" value="P:polysaccharide biosynthetic process"/>
    <property type="evidence" value="ECO:0007669"/>
    <property type="project" value="InterPro"/>
</dbReference>
<dbReference type="GO" id="GO:0005886">
    <property type="term" value="C:plasma membrane"/>
    <property type="evidence" value="ECO:0007669"/>
    <property type="project" value="TreeGrafter"/>
</dbReference>
<name>A0A516GFF4_9MICO</name>
<protein>
    <submittedName>
        <fullName evidence="8">GtrA family protein</fullName>
    </submittedName>
</protein>
<feature type="domain" description="GtrA/DPMS transmembrane" evidence="7">
    <location>
        <begin position="24"/>
        <end position="153"/>
    </location>
</feature>
<feature type="transmembrane region" description="Helical" evidence="6">
    <location>
        <begin position="95"/>
        <end position="118"/>
    </location>
</feature>
<evidence type="ECO:0000256" key="4">
    <source>
        <dbReference type="ARBA" id="ARBA00022989"/>
    </source>
</evidence>
<keyword evidence="9" id="KW-1185">Reference proteome</keyword>
<keyword evidence="4 6" id="KW-1133">Transmembrane helix</keyword>
<feature type="transmembrane region" description="Helical" evidence="6">
    <location>
        <begin position="22"/>
        <end position="44"/>
    </location>
</feature>
<feature type="transmembrane region" description="Helical" evidence="6">
    <location>
        <begin position="64"/>
        <end position="83"/>
    </location>
</feature>
<evidence type="ECO:0000256" key="3">
    <source>
        <dbReference type="ARBA" id="ARBA00022692"/>
    </source>
</evidence>
<reference evidence="8 9" key="1">
    <citation type="submission" date="2019-07" db="EMBL/GenBank/DDBJ databases">
        <title>complete genome sequencing of Ornithinimicrobium sp. H23M54.</title>
        <authorList>
            <person name="Bae J.-W."/>
            <person name="Lee S.-Y."/>
        </authorList>
    </citation>
    <scope>NUCLEOTIDE SEQUENCE [LARGE SCALE GENOMIC DNA]</scope>
    <source>
        <strain evidence="8 9">H23M54</strain>
    </source>
</reference>
<dbReference type="EMBL" id="CP041616">
    <property type="protein sequence ID" value="QDO90252.1"/>
    <property type="molecule type" value="Genomic_DNA"/>
</dbReference>
<comment type="subcellular location">
    <subcellularLocation>
        <location evidence="1">Membrane</location>
        <topology evidence="1">Multi-pass membrane protein</topology>
    </subcellularLocation>
</comment>
<dbReference type="Proteomes" id="UP000315395">
    <property type="component" value="Chromosome"/>
</dbReference>
<comment type="similarity">
    <text evidence="2">Belongs to the GtrA family.</text>
</comment>
<accession>A0A516GFF4</accession>
<evidence type="ECO:0000256" key="6">
    <source>
        <dbReference type="SAM" id="Phobius"/>
    </source>
</evidence>
<feature type="transmembrane region" description="Helical" evidence="6">
    <location>
        <begin position="130"/>
        <end position="147"/>
    </location>
</feature>
<dbReference type="Pfam" id="PF04138">
    <property type="entry name" value="GtrA_DPMS_TM"/>
    <property type="match status" value="1"/>
</dbReference>
<organism evidence="8 9">
    <name type="scientific">Ornithinimicrobium ciconiae</name>
    <dbReference type="NCBI Taxonomy" id="2594265"/>
    <lineage>
        <taxon>Bacteria</taxon>
        <taxon>Bacillati</taxon>
        <taxon>Actinomycetota</taxon>
        <taxon>Actinomycetes</taxon>
        <taxon>Micrococcales</taxon>
        <taxon>Ornithinimicrobiaceae</taxon>
        <taxon>Ornithinimicrobium</taxon>
    </lineage>
</organism>
<proteinExistence type="inferred from homology"/>
<evidence type="ECO:0000256" key="1">
    <source>
        <dbReference type="ARBA" id="ARBA00004141"/>
    </source>
</evidence>
<dbReference type="PANTHER" id="PTHR38459:SF1">
    <property type="entry name" value="PROPHAGE BACTOPRENOL-LINKED GLUCOSE TRANSLOCASE HOMOLOG"/>
    <property type="match status" value="1"/>
</dbReference>
<evidence type="ECO:0000256" key="2">
    <source>
        <dbReference type="ARBA" id="ARBA00009399"/>
    </source>
</evidence>
<evidence type="ECO:0000313" key="9">
    <source>
        <dbReference type="Proteomes" id="UP000315395"/>
    </source>
</evidence>
<dbReference type="OrthoDB" id="9807815at2"/>
<evidence type="ECO:0000256" key="5">
    <source>
        <dbReference type="ARBA" id="ARBA00023136"/>
    </source>
</evidence>
<gene>
    <name evidence="8" type="ORF">FNH13_06535</name>
</gene>
<dbReference type="AlphaFoldDB" id="A0A516GFF4"/>
<keyword evidence="5 6" id="KW-0472">Membrane</keyword>
<dbReference type="InterPro" id="IPR051401">
    <property type="entry name" value="GtrA_CellWall_Glycosyl"/>
</dbReference>